<dbReference type="Pfam" id="PF04233">
    <property type="entry name" value="Phage_Mu_F"/>
    <property type="match status" value="1"/>
</dbReference>
<protein>
    <submittedName>
        <fullName evidence="2">Minor capsid protein</fullName>
    </submittedName>
</protein>
<evidence type="ECO:0000313" key="2">
    <source>
        <dbReference type="EMBL" id="UNM95945.1"/>
    </source>
</evidence>
<sequence length="335" mass="38316">MKAKLDYQDLQVSLAEWKINAFRYDAYVRSIVLGQLNQTQKELLAAIISEDIENLTKHQLDGLLKDIDEIIDTNYDRISSFLDKTNKEFYITSHQVEAIVYNEWLGVSALSVLPKYKLEAIKVTPLFEGRALGDWWGKQQSDLKFNLETIIRNGNVIGESQANIARQVRHRLGITAQYAETLVRTANASISSAAQSKLMEINADVIHAKQHLSTLDSRTTLECGARDGKQWTLDNEPIGHTMPFKETPLHPNCRSIIQIVIDTKHKSTRASEFGPVDSNLNYSDWLKQQEAKYQDGILGKRKAQWFRDGKVSLQQMLNQNDRPLTIEQLRKKYNL</sequence>
<name>A0ABY3X0W6_9GAMM</name>
<dbReference type="Proteomes" id="UP000829542">
    <property type="component" value="Chromosome"/>
</dbReference>
<dbReference type="EMBL" id="CP093379">
    <property type="protein sequence ID" value="UNM95945.1"/>
    <property type="molecule type" value="Genomic_DNA"/>
</dbReference>
<evidence type="ECO:0000313" key="3">
    <source>
        <dbReference type="Proteomes" id="UP000829542"/>
    </source>
</evidence>
<keyword evidence="3" id="KW-1185">Reference proteome</keyword>
<gene>
    <name evidence="2" type="ORF">MMG00_12190</name>
</gene>
<dbReference type="RefSeq" id="WP_242148731.1">
    <property type="nucleotide sequence ID" value="NZ_CP093379.1"/>
</dbReference>
<dbReference type="InterPro" id="IPR006528">
    <property type="entry name" value="Phage_head_morphogenesis_dom"/>
</dbReference>
<accession>A0ABY3X0W6</accession>
<evidence type="ECO:0000259" key="1">
    <source>
        <dbReference type="Pfam" id="PF04233"/>
    </source>
</evidence>
<reference evidence="2 3" key="1">
    <citation type="submission" date="2022-03" db="EMBL/GenBank/DDBJ databases">
        <title>Ignatzschineria rhizosphaerae HR5S32.</title>
        <authorList>
            <person name="Sun J.Q."/>
            <person name="Feng J.Y."/>
        </authorList>
    </citation>
    <scope>NUCLEOTIDE SEQUENCE [LARGE SCALE GENOMIC DNA]</scope>
    <source>
        <strain evidence="2 3">HR5S32</strain>
    </source>
</reference>
<organism evidence="2 3">
    <name type="scientific">Ignatzschineria rhizosphaerae</name>
    <dbReference type="NCBI Taxonomy" id="2923279"/>
    <lineage>
        <taxon>Bacteria</taxon>
        <taxon>Pseudomonadati</taxon>
        <taxon>Pseudomonadota</taxon>
        <taxon>Gammaproteobacteria</taxon>
        <taxon>Cardiobacteriales</taxon>
        <taxon>Ignatzschineriaceae</taxon>
        <taxon>Ignatzschineria</taxon>
    </lineage>
</organism>
<feature type="domain" description="Phage head morphogenesis" evidence="1">
    <location>
        <begin position="150"/>
        <end position="255"/>
    </location>
</feature>
<proteinExistence type="predicted"/>
<dbReference type="NCBIfam" id="TIGR01641">
    <property type="entry name" value="phageSPP1_gp7"/>
    <property type="match status" value="1"/>
</dbReference>